<reference evidence="2 3" key="1">
    <citation type="journal article" date="2014" name="Nat. Commun.">
        <title>Klebsormidium flaccidum genome reveals primary factors for plant terrestrial adaptation.</title>
        <authorList>
            <person name="Hori K."/>
            <person name="Maruyama F."/>
            <person name="Fujisawa T."/>
            <person name="Togashi T."/>
            <person name="Yamamoto N."/>
            <person name="Seo M."/>
            <person name="Sato S."/>
            <person name="Yamada T."/>
            <person name="Mori H."/>
            <person name="Tajima N."/>
            <person name="Moriyama T."/>
            <person name="Ikeuchi M."/>
            <person name="Watanabe M."/>
            <person name="Wada H."/>
            <person name="Kobayashi K."/>
            <person name="Saito M."/>
            <person name="Masuda T."/>
            <person name="Sasaki-Sekimoto Y."/>
            <person name="Mashiguchi K."/>
            <person name="Awai K."/>
            <person name="Shimojima M."/>
            <person name="Masuda S."/>
            <person name="Iwai M."/>
            <person name="Nobusawa T."/>
            <person name="Narise T."/>
            <person name="Kondo S."/>
            <person name="Saito H."/>
            <person name="Sato R."/>
            <person name="Murakawa M."/>
            <person name="Ihara Y."/>
            <person name="Oshima-Yamada Y."/>
            <person name="Ohtaka K."/>
            <person name="Satoh M."/>
            <person name="Sonobe K."/>
            <person name="Ishii M."/>
            <person name="Ohtani R."/>
            <person name="Kanamori-Sato M."/>
            <person name="Honoki R."/>
            <person name="Miyazaki D."/>
            <person name="Mochizuki H."/>
            <person name="Umetsu J."/>
            <person name="Higashi K."/>
            <person name="Shibata D."/>
            <person name="Kamiya Y."/>
            <person name="Sato N."/>
            <person name="Nakamura Y."/>
            <person name="Tabata S."/>
            <person name="Ida S."/>
            <person name="Kurokawa K."/>
            <person name="Ohta H."/>
        </authorList>
    </citation>
    <scope>NUCLEOTIDE SEQUENCE [LARGE SCALE GENOMIC DNA]</scope>
    <source>
        <strain evidence="2 3">NIES-2285</strain>
    </source>
</reference>
<feature type="region of interest" description="Disordered" evidence="1">
    <location>
        <begin position="1"/>
        <end position="45"/>
    </location>
</feature>
<gene>
    <name evidence="2" type="ORF">KFL_005300020</name>
</gene>
<dbReference type="AlphaFoldDB" id="A0A1Y1IN02"/>
<keyword evidence="3" id="KW-1185">Reference proteome</keyword>
<dbReference type="OrthoDB" id="414863at2759"/>
<accession>A0A1Y1IN02</accession>
<organism evidence="2 3">
    <name type="scientific">Klebsormidium nitens</name>
    <name type="common">Green alga</name>
    <name type="synonym">Ulothrix nitens</name>
    <dbReference type="NCBI Taxonomy" id="105231"/>
    <lineage>
        <taxon>Eukaryota</taxon>
        <taxon>Viridiplantae</taxon>
        <taxon>Streptophyta</taxon>
        <taxon>Klebsormidiophyceae</taxon>
        <taxon>Klebsormidiales</taxon>
        <taxon>Klebsormidiaceae</taxon>
        <taxon>Klebsormidium</taxon>
    </lineage>
</organism>
<feature type="compositionally biased region" description="Polar residues" evidence="1">
    <location>
        <begin position="15"/>
        <end position="29"/>
    </location>
</feature>
<dbReference type="Proteomes" id="UP000054558">
    <property type="component" value="Unassembled WGS sequence"/>
</dbReference>
<evidence type="ECO:0000256" key="1">
    <source>
        <dbReference type="SAM" id="MobiDB-lite"/>
    </source>
</evidence>
<evidence type="ECO:0000313" key="3">
    <source>
        <dbReference type="Proteomes" id="UP000054558"/>
    </source>
</evidence>
<evidence type="ECO:0000313" key="2">
    <source>
        <dbReference type="EMBL" id="GAQ89498.1"/>
    </source>
</evidence>
<protein>
    <submittedName>
        <fullName evidence="2">Uncharacterized protein</fullName>
    </submittedName>
</protein>
<dbReference type="EMBL" id="DF237479">
    <property type="protein sequence ID" value="GAQ89498.1"/>
    <property type="molecule type" value="Genomic_DNA"/>
</dbReference>
<sequence length="255" mass="28074">MSSLLPSWTDPRSPVTLTNNTSRQSSPETKTPLASRASSKPAPASSWSLLHPKTWLQGLSPFEAVSLLTSEARVILTPVRNARFVVSLTTSPKRVGFLEPVLTSLLQNSLKPDVIIVNLPFVFLRDGSIFGELPKFLTSAPGVLVNRCEDVGPATKILGALPLARGPDDVIIAVDDDIWYPRHHLKKLYLKSGEDRADQKSKGNRENYAICRKFLESEALLFPGFPDTSSVYFDRAAFPSQREAAIQEALFNQSV</sequence>
<name>A0A1Y1IN02_KLENI</name>
<proteinExistence type="predicted"/>
<feature type="compositionally biased region" description="Low complexity" evidence="1">
    <location>
        <begin position="32"/>
        <end position="45"/>
    </location>
</feature>